<dbReference type="GO" id="GO:0005524">
    <property type="term" value="F:ATP binding"/>
    <property type="evidence" value="ECO:0007669"/>
    <property type="project" value="UniProtKB-KW"/>
</dbReference>
<keyword evidence="2" id="KW-0677">Repeat</keyword>
<evidence type="ECO:0000313" key="11">
    <source>
        <dbReference type="EMBL" id="KYP65543.1"/>
    </source>
</evidence>
<dbReference type="InterPro" id="IPR036388">
    <property type="entry name" value="WH-like_DNA-bd_sf"/>
</dbReference>
<evidence type="ECO:0000259" key="10">
    <source>
        <dbReference type="Pfam" id="PF25019"/>
    </source>
</evidence>
<dbReference type="GO" id="GO:0051707">
    <property type="term" value="P:response to other organism"/>
    <property type="evidence" value="ECO:0007669"/>
    <property type="project" value="UniProtKB-ARBA"/>
</dbReference>
<evidence type="ECO:0000256" key="3">
    <source>
        <dbReference type="ARBA" id="ARBA00022741"/>
    </source>
</evidence>
<evidence type="ECO:0000256" key="6">
    <source>
        <dbReference type="SAM" id="Coils"/>
    </source>
</evidence>
<dbReference type="Pfam" id="PF00931">
    <property type="entry name" value="NB-ARC"/>
    <property type="match status" value="1"/>
</dbReference>
<dbReference type="SUPFAM" id="SSF52047">
    <property type="entry name" value="RNI-like"/>
    <property type="match status" value="1"/>
</dbReference>
<keyword evidence="3" id="KW-0547">Nucleotide-binding</keyword>
<dbReference type="InterPro" id="IPR058922">
    <property type="entry name" value="WHD_DRP"/>
</dbReference>
<dbReference type="SUPFAM" id="SSF52540">
    <property type="entry name" value="P-loop containing nucleoside triphosphate hydrolases"/>
    <property type="match status" value="1"/>
</dbReference>
<evidence type="ECO:0000256" key="5">
    <source>
        <dbReference type="ARBA" id="ARBA00022840"/>
    </source>
</evidence>
<dbReference type="InterPro" id="IPR027417">
    <property type="entry name" value="P-loop_NTPase"/>
</dbReference>
<dbReference type="Gene3D" id="1.10.10.10">
    <property type="entry name" value="Winged helix-like DNA-binding domain superfamily/Winged helix DNA-binding domain"/>
    <property type="match status" value="1"/>
</dbReference>
<keyword evidence="5" id="KW-0067">ATP-binding</keyword>
<gene>
    <name evidence="11" type="ORF">KK1_011784</name>
</gene>
<dbReference type="PRINTS" id="PR00364">
    <property type="entry name" value="DISEASERSIST"/>
</dbReference>
<keyword evidence="12" id="KW-1185">Reference proteome</keyword>
<dbReference type="GO" id="GO:0006952">
    <property type="term" value="P:defense response"/>
    <property type="evidence" value="ECO:0007669"/>
    <property type="project" value="UniProtKB-KW"/>
</dbReference>
<dbReference type="InterPro" id="IPR038005">
    <property type="entry name" value="RX-like_CC"/>
</dbReference>
<reference evidence="11 12" key="1">
    <citation type="journal article" date="2012" name="Nat. Biotechnol.">
        <title>Draft genome sequence of pigeonpea (Cajanus cajan), an orphan legume crop of resource-poor farmers.</title>
        <authorList>
            <person name="Varshney R.K."/>
            <person name="Chen W."/>
            <person name="Li Y."/>
            <person name="Bharti A.K."/>
            <person name="Saxena R.K."/>
            <person name="Schlueter J.A."/>
            <person name="Donoghue M.T."/>
            <person name="Azam S."/>
            <person name="Fan G."/>
            <person name="Whaley A.M."/>
            <person name="Farmer A.D."/>
            <person name="Sheridan J."/>
            <person name="Iwata A."/>
            <person name="Tuteja R."/>
            <person name="Penmetsa R.V."/>
            <person name="Wu W."/>
            <person name="Upadhyaya H.D."/>
            <person name="Yang S.P."/>
            <person name="Shah T."/>
            <person name="Saxena K.B."/>
            <person name="Michael T."/>
            <person name="McCombie W.R."/>
            <person name="Yang B."/>
            <person name="Zhang G."/>
            <person name="Yang H."/>
            <person name="Wang J."/>
            <person name="Spillane C."/>
            <person name="Cook D.R."/>
            <person name="May G.D."/>
            <person name="Xu X."/>
            <person name="Jackson S.A."/>
        </authorList>
    </citation>
    <scope>NUCLEOTIDE SEQUENCE [LARGE SCALE GENOMIC DNA]</scope>
    <source>
        <strain evidence="12">cv. Asha</strain>
    </source>
</reference>
<dbReference type="Pfam" id="PF23559">
    <property type="entry name" value="WHD_DRP"/>
    <property type="match status" value="1"/>
</dbReference>
<dbReference type="InterPro" id="IPR056789">
    <property type="entry name" value="LRR_R13L1-DRL21"/>
</dbReference>
<proteinExistence type="predicted"/>
<dbReference type="Pfam" id="PF25019">
    <property type="entry name" value="LRR_R13L1-DRL21"/>
    <property type="match status" value="1"/>
</dbReference>
<organism evidence="11 12">
    <name type="scientific">Cajanus cajan</name>
    <name type="common">Pigeon pea</name>
    <name type="synonym">Cajanus indicus</name>
    <dbReference type="NCBI Taxonomy" id="3821"/>
    <lineage>
        <taxon>Eukaryota</taxon>
        <taxon>Viridiplantae</taxon>
        <taxon>Streptophyta</taxon>
        <taxon>Embryophyta</taxon>
        <taxon>Tracheophyta</taxon>
        <taxon>Spermatophyta</taxon>
        <taxon>Magnoliopsida</taxon>
        <taxon>eudicotyledons</taxon>
        <taxon>Gunneridae</taxon>
        <taxon>Pentapetalae</taxon>
        <taxon>rosids</taxon>
        <taxon>fabids</taxon>
        <taxon>Fabales</taxon>
        <taxon>Fabaceae</taxon>
        <taxon>Papilionoideae</taxon>
        <taxon>50 kb inversion clade</taxon>
        <taxon>NPAAA clade</taxon>
        <taxon>indigoferoid/millettioid clade</taxon>
        <taxon>Phaseoleae</taxon>
        <taxon>Cajanus</taxon>
    </lineage>
</organism>
<dbReference type="InterPro" id="IPR002182">
    <property type="entry name" value="NB-ARC"/>
</dbReference>
<keyword evidence="4" id="KW-0611">Plant defense</keyword>
<dbReference type="Gene3D" id="3.80.10.10">
    <property type="entry name" value="Ribonuclease Inhibitor"/>
    <property type="match status" value="3"/>
</dbReference>
<name>A0A151TEU1_CAJCA</name>
<dbReference type="STRING" id="3821.A0A151TEU1"/>
<dbReference type="Gene3D" id="1.20.5.4130">
    <property type="match status" value="1"/>
</dbReference>
<dbReference type="SUPFAM" id="SSF52058">
    <property type="entry name" value="L domain-like"/>
    <property type="match status" value="1"/>
</dbReference>
<dbReference type="PANTHER" id="PTHR36766:SF42">
    <property type="entry name" value="NB-ARC DOMAIN DISEASE RESISTANCE PROTEIN"/>
    <property type="match status" value="1"/>
</dbReference>
<dbReference type="PANTHER" id="PTHR36766">
    <property type="entry name" value="PLANT BROAD-SPECTRUM MILDEW RESISTANCE PROTEIN RPW8"/>
    <property type="match status" value="1"/>
</dbReference>
<feature type="coiled-coil region" evidence="6">
    <location>
        <begin position="1"/>
        <end position="48"/>
    </location>
</feature>
<feature type="domain" description="NB-ARC" evidence="7">
    <location>
        <begin position="134"/>
        <end position="304"/>
    </location>
</feature>
<dbReference type="InterPro" id="IPR032675">
    <property type="entry name" value="LRR_dom_sf"/>
</dbReference>
<evidence type="ECO:0000256" key="2">
    <source>
        <dbReference type="ARBA" id="ARBA00022737"/>
    </source>
</evidence>
<evidence type="ECO:0000259" key="9">
    <source>
        <dbReference type="Pfam" id="PF23559"/>
    </source>
</evidence>
<sequence>MERLQSMFTAIKATLEDAEEKQFSSRAIKNWLQKLKDVALQLDDIMDECAYQELSLSNQVQSSFLSSLNPKHVVFRHKMSKRMERIKKRLDEIAKEKEHLHLTERILERRSEVRDWRQTFSSITEPQVYGRENDKNKIVDFMVGDASHSDNDLVVYPIKGPGGLGKTTLAQLVFNHERVVKHFELKIWVCVSEDFSLKRMIKSIIQAASGDACGDLELEPLQNKLHDLLQRKKYLLVLDDVWDEEQENWNRLKSVLSCGAKGTFVLVTTRLTKVATIMGTTDPHELSMLSDGNCWELFKHRAFGSDEVIQVEHENIGKEIVKNLSDNIMPALILSYLNLPIKLRQCFAYCAIFPKDQIIQKQDLIELWMANGFISSNGMLNAQDVGDDVWHELHWRSLFQDLEIDELGKVTSFKLHDLVHDLAQSVAEEICCIVKDTNVTTLSKRIYHLSHTRQGSLELPKVKSLRTCIMSNYPDERYYSSVLKCYSLRVLDFASRNKLSSSIGNLKHLRYLNLSNGSFKTLPKSLCKLWNLQILKLDQCNNLQKLPNSLIQLKALHQLSLRHCYSLSSLPPHIGKMTSLRSLTVYIVGNESGFRLEELEALNLKGELFILNMEKVKSVIDAKKANMSNKQLNFLSFEWNRNKESELQNNVEQILEMLQPDTQQLQNLIVLNYEGVHFPQWMSSPSLKYLNSLLLDGCRSCLHLPVLGKLPSLRDLTVRDMTQVEYLYEEFYDDGVVFLALESLFLYSLPNLIRLSREDGENMFPRLSKLEIIICPKLLGLPSLPSINVVQIKGKCCQDLQSSIQKLSNLKLLVFEGNDEVTCFPDGMLQNLASLEMLQINYHPKLEVLPAEIFNHNAIKSLDLRDCDNLHVLLQGLHSLETLRIFTIRKFSVSAGLQHLTCLQYLSIDTCDVEGLHYALQHMTSLKELSLRNIPNLESLPDCFGNLPLLQRLDIGKCSKLRCLPTSLSLSNLEHLLIYDCPMLQKRCEKDTGEDWSKIAHIPHVDVEYGE</sequence>
<dbReference type="GO" id="GO:0043531">
    <property type="term" value="F:ADP binding"/>
    <property type="evidence" value="ECO:0007669"/>
    <property type="project" value="InterPro"/>
</dbReference>
<dbReference type="Gramene" id="C.cajan_11450.t">
    <property type="protein sequence ID" value="C.cajan_11450.t"/>
    <property type="gene ID" value="C.cajan_11450"/>
</dbReference>
<dbReference type="Gene3D" id="3.40.50.300">
    <property type="entry name" value="P-loop containing nucleotide triphosphate hydrolases"/>
    <property type="match status" value="1"/>
</dbReference>
<evidence type="ECO:0000259" key="8">
    <source>
        <dbReference type="Pfam" id="PF18052"/>
    </source>
</evidence>
<feature type="domain" description="Disease resistance N-terminal" evidence="8">
    <location>
        <begin position="1"/>
        <end position="62"/>
    </location>
</feature>
<evidence type="ECO:0000256" key="1">
    <source>
        <dbReference type="ARBA" id="ARBA00022614"/>
    </source>
</evidence>
<dbReference type="CDD" id="cd14798">
    <property type="entry name" value="RX-CC_like"/>
    <property type="match status" value="1"/>
</dbReference>
<dbReference type="OMA" id="ECATNAR"/>
<dbReference type="FunFam" id="3.40.50.300:FF:001091">
    <property type="entry name" value="Probable disease resistance protein At1g61300"/>
    <property type="match status" value="1"/>
</dbReference>
<feature type="domain" description="R13L1/DRL21-like LRR repeat region" evidence="10">
    <location>
        <begin position="596"/>
        <end position="721"/>
    </location>
</feature>
<accession>A0A151TEU1</accession>
<protein>
    <submittedName>
        <fullName evidence="11">Disease resistance protein RGA3</fullName>
    </submittedName>
</protein>
<evidence type="ECO:0000259" key="7">
    <source>
        <dbReference type="Pfam" id="PF00931"/>
    </source>
</evidence>
<dbReference type="Proteomes" id="UP000075243">
    <property type="component" value="Chromosome 6"/>
</dbReference>
<dbReference type="Pfam" id="PF18052">
    <property type="entry name" value="Rx_N"/>
    <property type="match status" value="1"/>
</dbReference>
<dbReference type="AlphaFoldDB" id="A0A151TEU1"/>
<dbReference type="EMBL" id="CM003608">
    <property type="protein sequence ID" value="KYP65543.1"/>
    <property type="molecule type" value="Genomic_DNA"/>
</dbReference>
<feature type="domain" description="Disease resistance protein winged helix" evidence="9">
    <location>
        <begin position="352"/>
        <end position="423"/>
    </location>
</feature>
<keyword evidence="1" id="KW-0433">Leucine-rich repeat</keyword>
<feature type="coiled-coil region" evidence="6">
    <location>
        <begin position="76"/>
        <end position="103"/>
    </location>
</feature>
<evidence type="ECO:0000313" key="12">
    <source>
        <dbReference type="Proteomes" id="UP000075243"/>
    </source>
</evidence>
<dbReference type="FunFam" id="1.10.10.10:FF:000322">
    <property type="entry name" value="Probable disease resistance protein At1g63360"/>
    <property type="match status" value="1"/>
</dbReference>
<evidence type="ECO:0000256" key="4">
    <source>
        <dbReference type="ARBA" id="ARBA00022821"/>
    </source>
</evidence>
<keyword evidence="6" id="KW-0175">Coiled coil</keyword>
<dbReference type="InterPro" id="IPR041118">
    <property type="entry name" value="Rx_N"/>
</dbReference>